<dbReference type="SUPFAM" id="SSF46565">
    <property type="entry name" value="Chaperone J-domain"/>
    <property type="match status" value="1"/>
</dbReference>
<proteinExistence type="predicted"/>
<dbReference type="SUPFAM" id="SSF48452">
    <property type="entry name" value="TPR-like"/>
    <property type="match status" value="1"/>
</dbReference>
<dbReference type="InterPro" id="IPR036869">
    <property type="entry name" value="J_dom_sf"/>
</dbReference>
<dbReference type="InterPro" id="IPR001623">
    <property type="entry name" value="DnaJ_domain"/>
</dbReference>
<dbReference type="EMBL" id="FZPD01000003">
    <property type="protein sequence ID" value="SNT04656.1"/>
    <property type="molecule type" value="Genomic_DNA"/>
</dbReference>
<dbReference type="SMART" id="SM00271">
    <property type="entry name" value="DnaJ"/>
    <property type="match status" value="1"/>
</dbReference>
<evidence type="ECO:0000256" key="1">
    <source>
        <dbReference type="SAM" id="Phobius"/>
    </source>
</evidence>
<keyword evidence="1" id="KW-0472">Membrane</keyword>
<dbReference type="InterPro" id="IPR050817">
    <property type="entry name" value="DjlA_DnaK_co-chaperone"/>
</dbReference>
<keyword evidence="1" id="KW-0812">Transmembrane</keyword>
<dbReference type="RefSeq" id="WP_089356859.1">
    <property type="nucleotide sequence ID" value="NZ_FZPD01000003.1"/>
</dbReference>
<dbReference type="Proteomes" id="UP000198393">
    <property type="component" value="Unassembled WGS sequence"/>
</dbReference>
<evidence type="ECO:0000313" key="4">
    <source>
        <dbReference type="Proteomes" id="UP000198393"/>
    </source>
</evidence>
<evidence type="ECO:0000313" key="3">
    <source>
        <dbReference type="EMBL" id="SNT04656.1"/>
    </source>
</evidence>
<dbReference type="AlphaFoldDB" id="A0A239JF45"/>
<dbReference type="InterPro" id="IPR011990">
    <property type="entry name" value="TPR-like_helical_dom_sf"/>
</dbReference>
<dbReference type="CDD" id="cd06257">
    <property type="entry name" value="DnaJ"/>
    <property type="match status" value="1"/>
</dbReference>
<dbReference type="Gene3D" id="1.25.40.10">
    <property type="entry name" value="Tetratricopeptide repeat domain"/>
    <property type="match status" value="2"/>
</dbReference>
<reference evidence="3 4" key="1">
    <citation type="submission" date="2017-06" db="EMBL/GenBank/DDBJ databases">
        <authorList>
            <person name="Kim H.J."/>
            <person name="Triplett B.A."/>
        </authorList>
    </citation>
    <scope>NUCLEOTIDE SEQUENCE [LARGE SCALE GENOMIC DNA]</scope>
    <source>
        <strain evidence="3 4">DSM 19307</strain>
    </source>
</reference>
<keyword evidence="4" id="KW-1185">Reference proteome</keyword>
<evidence type="ECO:0000259" key="2">
    <source>
        <dbReference type="PROSITE" id="PS50076"/>
    </source>
</evidence>
<dbReference type="PROSITE" id="PS50076">
    <property type="entry name" value="DNAJ_2"/>
    <property type="match status" value="1"/>
</dbReference>
<sequence length="394" mass="46283">MTNYYHVLGLSEDATPTEIKAAFKRLAVKYHPDKHPGRPEMEEKFKEINMAHQILSDEYEKARFDLKLKYQQFSHSQSRPYTYRPPSADRWKNQARARYSSGRVDYRQNAIATAYAFGITFLIALFVMTGVWIKQSYDDRQLEKLLAERRSTYLDAKQYFEAGEYKTAFELMTSLSFFRTEEKDMKVFKTTMLDQIIEKGDQQFRRSNYNEAIKLYELVQEFAPNLPFYELRQKLAESYKRTNQPEKAIDILKDFLVGEYEIIASLVKIAEIQMDELNNPEEALDHLLIAHRLAVKRYKTYYGEGYALVINEQYLPKSHYYLYTSLADTYLALDDPEMAIKAADWNKYVWPDSAISYVTTGNAYLAMGQRTKACHEFAEAKDRDWRDVLPNVCN</sequence>
<dbReference type="OrthoDB" id="1495940at2"/>
<dbReference type="PRINTS" id="PR00625">
    <property type="entry name" value="JDOMAIN"/>
</dbReference>
<dbReference type="PROSITE" id="PS00636">
    <property type="entry name" value="DNAJ_1"/>
    <property type="match status" value="1"/>
</dbReference>
<protein>
    <submittedName>
        <fullName evidence="3">DnaJ domain-containing protein</fullName>
    </submittedName>
</protein>
<dbReference type="Gene3D" id="1.10.287.110">
    <property type="entry name" value="DnaJ domain"/>
    <property type="match status" value="1"/>
</dbReference>
<keyword evidence="1" id="KW-1133">Transmembrane helix</keyword>
<name>A0A239JF45_EKHLU</name>
<feature type="domain" description="J" evidence="2">
    <location>
        <begin position="3"/>
        <end position="74"/>
    </location>
</feature>
<dbReference type="PANTHER" id="PTHR24074">
    <property type="entry name" value="CO-CHAPERONE PROTEIN DJLA"/>
    <property type="match status" value="1"/>
</dbReference>
<dbReference type="InterPro" id="IPR018253">
    <property type="entry name" value="DnaJ_domain_CS"/>
</dbReference>
<dbReference type="Pfam" id="PF00226">
    <property type="entry name" value="DnaJ"/>
    <property type="match status" value="1"/>
</dbReference>
<organism evidence="3 4">
    <name type="scientific">Ekhidna lutea</name>
    <dbReference type="NCBI Taxonomy" id="447679"/>
    <lineage>
        <taxon>Bacteria</taxon>
        <taxon>Pseudomonadati</taxon>
        <taxon>Bacteroidota</taxon>
        <taxon>Cytophagia</taxon>
        <taxon>Cytophagales</taxon>
        <taxon>Reichenbachiellaceae</taxon>
        <taxon>Ekhidna</taxon>
    </lineage>
</organism>
<gene>
    <name evidence="3" type="ORF">SAMN05421640_2149</name>
</gene>
<accession>A0A239JF45</accession>
<feature type="transmembrane region" description="Helical" evidence="1">
    <location>
        <begin position="110"/>
        <end position="133"/>
    </location>
</feature>